<evidence type="ECO:0000313" key="2">
    <source>
        <dbReference type="Proteomes" id="UP001454036"/>
    </source>
</evidence>
<evidence type="ECO:0000313" key="1">
    <source>
        <dbReference type="EMBL" id="GAA0167776.1"/>
    </source>
</evidence>
<dbReference type="AlphaFoldDB" id="A0AAV3QX46"/>
<comment type="caution">
    <text evidence="1">The sequence shown here is derived from an EMBL/GenBank/DDBJ whole genome shotgun (WGS) entry which is preliminary data.</text>
</comment>
<accession>A0AAV3QX46</accession>
<reference evidence="1 2" key="1">
    <citation type="submission" date="2024-01" db="EMBL/GenBank/DDBJ databases">
        <title>The complete chloroplast genome sequence of Lithospermum erythrorhizon: insights into the phylogenetic relationship among Boraginaceae species and the maternal lineages of purple gromwells.</title>
        <authorList>
            <person name="Okada T."/>
            <person name="Watanabe K."/>
        </authorList>
    </citation>
    <scope>NUCLEOTIDE SEQUENCE [LARGE SCALE GENOMIC DNA]</scope>
</reference>
<dbReference type="EMBL" id="BAABME010006225">
    <property type="protein sequence ID" value="GAA0167776.1"/>
    <property type="molecule type" value="Genomic_DNA"/>
</dbReference>
<organism evidence="1 2">
    <name type="scientific">Lithospermum erythrorhizon</name>
    <name type="common">Purple gromwell</name>
    <name type="synonym">Lithospermum officinale var. erythrorhizon</name>
    <dbReference type="NCBI Taxonomy" id="34254"/>
    <lineage>
        <taxon>Eukaryota</taxon>
        <taxon>Viridiplantae</taxon>
        <taxon>Streptophyta</taxon>
        <taxon>Embryophyta</taxon>
        <taxon>Tracheophyta</taxon>
        <taxon>Spermatophyta</taxon>
        <taxon>Magnoliopsida</taxon>
        <taxon>eudicotyledons</taxon>
        <taxon>Gunneridae</taxon>
        <taxon>Pentapetalae</taxon>
        <taxon>asterids</taxon>
        <taxon>lamiids</taxon>
        <taxon>Boraginales</taxon>
        <taxon>Boraginaceae</taxon>
        <taxon>Boraginoideae</taxon>
        <taxon>Lithospermeae</taxon>
        <taxon>Lithospermum</taxon>
    </lineage>
</organism>
<gene>
    <name evidence="1" type="ORF">LIER_22635</name>
</gene>
<proteinExistence type="predicted"/>
<protein>
    <submittedName>
        <fullName evidence="1">Uncharacterized protein</fullName>
    </submittedName>
</protein>
<dbReference type="Proteomes" id="UP001454036">
    <property type="component" value="Unassembled WGS sequence"/>
</dbReference>
<name>A0AAV3QX46_LITER</name>
<keyword evidence="2" id="KW-1185">Reference proteome</keyword>
<sequence length="172" mass="19579">MNWEIRTRLSLMNFVTFHEILNAALHLELEPSEFQTIGEKRGREDLARFSGSTGLGFQGRPSQRSRFSQSWYNAFIANSRFSTVASVPRPFNRFGGSCGVIPGVRGNGGCFCYEVEFRGIVVDNLEVMELEGVELEVLKVVLLREVVRVVLELEEVKFTQSLSKKLMILLEW</sequence>